<dbReference type="OMA" id="WMRTETR"/>
<dbReference type="OrthoDB" id="420187at2759"/>
<dbReference type="EMBL" id="KK583196">
    <property type="protein sequence ID" value="KDO31902.1"/>
    <property type="molecule type" value="Genomic_DNA"/>
</dbReference>
<dbReference type="PROSITE" id="PS50235">
    <property type="entry name" value="USP_3"/>
    <property type="match status" value="1"/>
</dbReference>
<evidence type="ECO:0000313" key="3">
    <source>
        <dbReference type="Proteomes" id="UP000030745"/>
    </source>
</evidence>
<dbReference type="Proteomes" id="UP000030745">
    <property type="component" value="Unassembled WGS sequence"/>
</dbReference>
<dbReference type="VEuPathDB" id="FungiDB:SPRG_03118"/>
<dbReference type="PANTHER" id="PTHR24006:SF908">
    <property type="entry name" value="DEUBIQUITINATING APOPTOTIC INHIBITOR, ISOFORM A"/>
    <property type="match status" value="1"/>
</dbReference>
<dbReference type="GO" id="GO:0005634">
    <property type="term" value="C:nucleus"/>
    <property type="evidence" value="ECO:0007669"/>
    <property type="project" value="TreeGrafter"/>
</dbReference>
<dbReference type="GO" id="GO:0004843">
    <property type="term" value="F:cysteine-type deubiquitinase activity"/>
    <property type="evidence" value="ECO:0007669"/>
    <property type="project" value="InterPro"/>
</dbReference>
<dbReference type="SUPFAM" id="SSF54001">
    <property type="entry name" value="Cysteine proteinases"/>
    <property type="match status" value="1"/>
</dbReference>
<gene>
    <name evidence="2" type="ORF">SPRG_03118</name>
</gene>
<dbReference type="PROSITE" id="PS00972">
    <property type="entry name" value="USP_1"/>
    <property type="match status" value="1"/>
</dbReference>
<accession>A0A067CYL8</accession>
<dbReference type="Pfam" id="PF00443">
    <property type="entry name" value="UCH"/>
    <property type="match status" value="1"/>
</dbReference>
<dbReference type="InterPro" id="IPR050164">
    <property type="entry name" value="Peptidase_C19"/>
</dbReference>
<dbReference type="InterPro" id="IPR038765">
    <property type="entry name" value="Papain-like_cys_pep_sf"/>
</dbReference>
<proteinExistence type="predicted"/>
<evidence type="ECO:0000313" key="2">
    <source>
        <dbReference type="EMBL" id="KDO31902.1"/>
    </source>
</evidence>
<dbReference type="RefSeq" id="XP_012197101.1">
    <property type="nucleotide sequence ID" value="XM_012341711.1"/>
</dbReference>
<reference evidence="2 3" key="1">
    <citation type="journal article" date="2013" name="PLoS Genet.">
        <title>Distinctive expansion of potential virulence genes in the genome of the oomycete fish pathogen Saprolegnia parasitica.</title>
        <authorList>
            <person name="Jiang R.H."/>
            <person name="de Bruijn I."/>
            <person name="Haas B.J."/>
            <person name="Belmonte R."/>
            <person name="Lobach L."/>
            <person name="Christie J."/>
            <person name="van den Ackerveken G."/>
            <person name="Bottin A."/>
            <person name="Bulone V."/>
            <person name="Diaz-Moreno S.M."/>
            <person name="Dumas B."/>
            <person name="Fan L."/>
            <person name="Gaulin E."/>
            <person name="Govers F."/>
            <person name="Grenville-Briggs L.J."/>
            <person name="Horner N.R."/>
            <person name="Levin J.Z."/>
            <person name="Mammella M."/>
            <person name="Meijer H.J."/>
            <person name="Morris P."/>
            <person name="Nusbaum C."/>
            <person name="Oome S."/>
            <person name="Phillips A.J."/>
            <person name="van Rooyen D."/>
            <person name="Rzeszutek E."/>
            <person name="Saraiva M."/>
            <person name="Secombes C.J."/>
            <person name="Seidl M.F."/>
            <person name="Snel B."/>
            <person name="Stassen J.H."/>
            <person name="Sykes S."/>
            <person name="Tripathy S."/>
            <person name="van den Berg H."/>
            <person name="Vega-Arreguin J.C."/>
            <person name="Wawra S."/>
            <person name="Young S.K."/>
            <person name="Zeng Q."/>
            <person name="Dieguez-Uribeondo J."/>
            <person name="Russ C."/>
            <person name="Tyler B.M."/>
            <person name="van West P."/>
        </authorList>
    </citation>
    <scope>NUCLEOTIDE SEQUENCE [LARGE SCALE GENOMIC DNA]</scope>
    <source>
        <strain evidence="2 3">CBS 223.65</strain>
    </source>
</reference>
<evidence type="ECO:0000259" key="1">
    <source>
        <dbReference type="PROSITE" id="PS50235"/>
    </source>
</evidence>
<dbReference type="Gene3D" id="3.90.70.10">
    <property type="entry name" value="Cysteine proteinases"/>
    <property type="match status" value="1"/>
</dbReference>
<dbReference type="GO" id="GO:0016579">
    <property type="term" value="P:protein deubiquitination"/>
    <property type="evidence" value="ECO:0007669"/>
    <property type="project" value="InterPro"/>
</dbReference>
<name>A0A067CYL8_SAPPC</name>
<sequence>MDAIVAALVMSEHPDDVKVQYLDHILLKGALTQEQEAAVADVLWAAWPAAPAQHGLRQLRGQFLVAFRRYVNSPSSNDDDDGACFAWMRTETRLDEWRSAIKVLLLFIVFRTPADAGRLHRIFQECPAPAFGRDLPLSALCLKPPQLAEMLIKAGRIPLLGFAGDWLRELLLCVVVSEAWAVLLKGGIDVLLTAAEQLNDPCTADGSLVVLETIFLGYQENADVFLTCYSHFYDRIARWPSASPAFDATTLVHLQKLLHGLLFAFPGHPLLQAPLRTLMAQLPPLPAEFVVETYVDALRWTNCAPAAASPFFAAEATPGAPTTSAPARQHSDAIGLKNIGNSCYMNAVLQGFFWTPAMRRLFATRTNAKPGVVAEFCALLGRMQSSGSSWLDARTMERFRSVLLPEYQTTRQQDAAEFLHYLLDALESDKTVALHEVFQGSTMRTITCDACKTASSAKEAFTDLHIPVGASVASTPVLADLVRAQFAPEELSARLENAYFCDVCQCRGDATKLVSVERAPTHLLVSINRFEYNRLCGAREKVCTAVDCRDHVILPTAHGDVPYDLYAAIVHAGTRADHGHYYTYARHLPDSDWHLLNDSHVARVDDAMVESALAHATTDTPYVLFYKRRETASKKAKISATNGADALL</sequence>
<dbReference type="AlphaFoldDB" id="A0A067CYL8"/>
<protein>
    <recommendedName>
        <fullName evidence="1">USP domain-containing protein</fullName>
    </recommendedName>
</protein>
<dbReference type="STRING" id="695850.A0A067CYL8"/>
<keyword evidence="3" id="KW-1185">Reference proteome</keyword>
<dbReference type="InterPro" id="IPR018200">
    <property type="entry name" value="USP_CS"/>
</dbReference>
<dbReference type="GO" id="GO:0005829">
    <property type="term" value="C:cytosol"/>
    <property type="evidence" value="ECO:0007669"/>
    <property type="project" value="TreeGrafter"/>
</dbReference>
<dbReference type="InterPro" id="IPR028889">
    <property type="entry name" value="USP"/>
</dbReference>
<feature type="domain" description="USP" evidence="1">
    <location>
        <begin position="334"/>
        <end position="629"/>
    </location>
</feature>
<dbReference type="InterPro" id="IPR001394">
    <property type="entry name" value="Peptidase_C19_UCH"/>
</dbReference>
<dbReference type="GeneID" id="24125647"/>
<dbReference type="PANTHER" id="PTHR24006">
    <property type="entry name" value="UBIQUITIN CARBOXYL-TERMINAL HYDROLASE"/>
    <property type="match status" value="1"/>
</dbReference>
<organism evidence="2 3">
    <name type="scientific">Saprolegnia parasitica (strain CBS 223.65)</name>
    <dbReference type="NCBI Taxonomy" id="695850"/>
    <lineage>
        <taxon>Eukaryota</taxon>
        <taxon>Sar</taxon>
        <taxon>Stramenopiles</taxon>
        <taxon>Oomycota</taxon>
        <taxon>Saprolegniomycetes</taxon>
        <taxon>Saprolegniales</taxon>
        <taxon>Saprolegniaceae</taxon>
        <taxon>Saprolegnia</taxon>
    </lineage>
</organism>
<dbReference type="KEGG" id="spar:SPRG_03118"/>